<sequence length="231" mass="26180">MKELKIIETEDGSHSLFVPSLNETYHSFHGALQESRHVFINMGLQYFVEKYAVKKVSILEIGFGTGLNTILTIGSAIERAFEIKYTTLEPHPISKDIIGQLNYTSLLNEKKLELQFNRIHDCPWGDSVLILDNFTLRKEKLKLENYTSAPASFDIVYYDAFAPSKQAELWTLEIIKKVAGFMKPGGVLVTYCAKGQFKRDLKEAEFTVETLPGPPGKKEMVRGIKQLIPFS</sequence>
<evidence type="ECO:0000313" key="3">
    <source>
        <dbReference type="Proteomes" id="UP001172082"/>
    </source>
</evidence>
<dbReference type="EMBL" id="JAUJEA010000007">
    <property type="protein sequence ID" value="MDN5203545.1"/>
    <property type="molecule type" value="Genomic_DNA"/>
</dbReference>
<dbReference type="PANTHER" id="PTHR39963:SF1">
    <property type="entry name" value="MNMC-LIKE METHYLTRANSFERASE DOMAIN-CONTAINING PROTEIN"/>
    <property type="match status" value="1"/>
</dbReference>
<evidence type="ECO:0000259" key="1">
    <source>
        <dbReference type="Pfam" id="PF05430"/>
    </source>
</evidence>
<reference evidence="2" key="1">
    <citation type="submission" date="2023-06" db="EMBL/GenBank/DDBJ databases">
        <title>Genomic of Parafulvivirga corallium.</title>
        <authorList>
            <person name="Wang G."/>
        </authorList>
    </citation>
    <scope>NUCLEOTIDE SEQUENCE</scope>
    <source>
        <strain evidence="2">BMA10</strain>
    </source>
</reference>
<name>A0ABT8KRZ9_9BACT</name>
<dbReference type="InterPro" id="IPR008471">
    <property type="entry name" value="MnmC-like_methylTransf"/>
</dbReference>
<dbReference type="RefSeq" id="WP_346753567.1">
    <property type="nucleotide sequence ID" value="NZ_JAUJEA010000007.1"/>
</dbReference>
<dbReference type="InterPro" id="IPR029063">
    <property type="entry name" value="SAM-dependent_MTases_sf"/>
</dbReference>
<dbReference type="CDD" id="cd02440">
    <property type="entry name" value="AdoMet_MTases"/>
    <property type="match status" value="1"/>
</dbReference>
<accession>A0ABT8KRZ9</accession>
<comment type="caution">
    <text evidence="2">The sequence shown here is derived from an EMBL/GenBank/DDBJ whole genome shotgun (WGS) entry which is preliminary data.</text>
</comment>
<dbReference type="Gene3D" id="3.40.50.150">
    <property type="entry name" value="Vaccinia Virus protein VP39"/>
    <property type="match status" value="1"/>
</dbReference>
<keyword evidence="3" id="KW-1185">Reference proteome</keyword>
<organism evidence="2 3">
    <name type="scientific">Splendidivirga corallicola</name>
    <dbReference type="NCBI Taxonomy" id="3051826"/>
    <lineage>
        <taxon>Bacteria</taxon>
        <taxon>Pseudomonadati</taxon>
        <taxon>Bacteroidota</taxon>
        <taxon>Cytophagia</taxon>
        <taxon>Cytophagales</taxon>
        <taxon>Splendidivirgaceae</taxon>
        <taxon>Splendidivirga</taxon>
    </lineage>
</organism>
<dbReference type="Pfam" id="PF05430">
    <property type="entry name" value="Methyltransf_30"/>
    <property type="match status" value="1"/>
</dbReference>
<dbReference type="InterPro" id="IPR047785">
    <property type="entry name" value="tRNA_MNMC2"/>
</dbReference>
<protein>
    <submittedName>
        <fullName evidence="2">tRNA (5-methylaminomethyl-2-thiouridine)(34)-methyltransferase MnmD</fullName>
    </submittedName>
</protein>
<feature type="domain" description="MnmC-like methyltransferase" evidence="1">
    <location>
        <begin position="149"/>
        <end position="225"/>
    </location>
</feature>
<gene>
    <name evidence="2" type="primary">mnmD</name>
    <name evidence="2" type="ORF">QQ008_19310</name>
</gene>
<dbReference type="Proteomes" id="UP001172082">
    <property type="component" value="Unassembled WGS sequence"/>
</dbReference>
<dbReference type="NCBIfam" id="NF033855">
    <property type="entry name" value="tRNA_MNMC2"/>
    <property type="match status" value="1"/>
</dbReference>
<evidence type="ECO:0000313" key="2">
    <source>
        <dbReference type="EMBL" id="MDN5203545.1"/>
    </source>
</evidence>
<dbReference type="PANTHER" id="PTHR39963">
    <property type="entry name" value="SLL0983 PROTEIN"/>
    <property type="match status" value="1"/>
</dbReference>
<proteinExistence type="predicted"/>
<dbReference type="SUPFAM" id="SSF53335">
    <property type="entry name" value="S-adenosyl-L-methionine-dependent methyltransferases"/>
    <property type="match status" value="1"/>
</dbReference>